<evidence type="ECO:0000313" key="2">
    <source>
        <dbReference type="EMBL" id="KRY62202.1"/>
    </source>
</evidence>
<dbReference type="AlphaFoldDB" id="A0A0V1DKZ4"/>
<reference evidence="2 3" key="1">
    <citation type="submission" date="2015-01" db="EMBL/GenBank/DDBJ databases">
        <title>Evolution of Trichinella species and genotypes.</title>
        <authorList>
            <person name="Korhonen P.K."/>
            <person name="Edoardo P."/>
            <person name="Giuseppe L.R."/>
            <person name="Gasser R.B."/>
        </authorList>
    </citation>
    <scope>NUCLEOTIDE SEQUENCE [LARGE SCALE GENOMIC DNA]</scope>
    <source>
        <strain evidence="2">ISS13</strain>
    </source>
</reference>
<protein>
    <submittedName>
        <fullName evidence="2">Uncharacterized protein</fullName>
    </submittedName>
</protein>
<organism evidence="2 3">
    <name type="scientific">Trichinella pseudospiralis</name>
    <name type="common">Parasitic roundworm</name>
    <dbReference type="NCBI Taxonomy" id="6337"/>
    <lineage>
        <taxon>Eukaryota</taxon>
        <taxon>Metazoa</taxon>
        <taxon>Ecdysozoa</taxon>
        <taxon>Nematoda</taxon>
        <taxon>Enoplea</taxon>
        <taxon>Dorylaimia</taxon>
        <taxon>Trichinellida</taxon>
        <taxon>Trichinellidae</taxon>
        <taxon>Trichinella</taxon>
    </lineage>
</organism>
<comment type="caution">
    <text evidence="2">The sequence shown here is derived from an EMBL/GenBank/DDBJ whole genome shotgun (WGS) entry which is preliminary data.</text>
</comment>
<dbReference type="Proteomes" id="UP000054632">
    <property type="component" value="Unassembled WGS sequence"/>
</dbReference>
<evidence type="ECO:0000313" key="3">
    <source>
        <dbReference type="Proteomes" id="UP000054632"/>
    </source>
</evidence>
<dbReference type="EMBL" id="JYDR01002534">
    <property type="protein sequence ID" value="KRY62202.1"/>
    <property type="molecule type" value="Genomic_DNA"/>
</dbReference>
<gene>
    <name evidence="2" type="ORF">T4A_14000</name>
</gene>
<feature type="region of interest" description="Disordered" evidence="1">
    <location>
        <begin position="1"/>
        <end position="25"/>
    </location>
</feature>
<evidence type="ECO:0000256" key="1">
    <source>
        <dbReference type="SAM" id="MobiDB-lite"/>
    </source>
</evidence>
<accession>A0A0V1DKZ4</accession>
<proteinExistence type="predicted"/>
<name>A0A0V1DKZ4_TRIPS</name>
<sequence>MTTWRERQGKERRTREESKKGESLKRVRRGQAAPFIVGWAIRMPGAWDIVCVTDSHRIMELGALWCQAPVSGNVAHCSVPCRVFYWVSGASPIQPK</sequence>